<reference evidence="2 3" key="1">
    <citation type="submission" date="2019-10" db="EMBL/GenBank/DDBJ databases">
        <authorList>
            <person name="Palmer J.M."/>
        </authorList>
    </citation>
    <scope>NUCLEOTIDE SEQUENCE [LARGE SCALE GENOMIC DNA]</scope>
    <source>
        <strain evidence="2 3">TWF718</strain>
    </source>
</reference>
<evidence type="ECO:0000256" key="1">
    <source>
        <dbReference type="SAM" id="MobiDB-lite"/>
    </source>
</evidence>
<feature type="compositionally biased region" description="Polar residues" evidence="1">
    <location>
        <begin position="140"/>
        <end position="150"/>
    </location>
</feature>
<feature type="compositionally biased region" description="Basic and acidic residues" evidence="1">
    <location>
        <begin position="208"/>
        <end position="220"/>
    </location>
</feature>
<feature type="region of interest" description="Disordered" evidence="1">
    <location>
        <begin position="90"/>
        <end position="152"/>
    </location>
</feature>
<evidence type="ECO:0000313" key="2">
    <source>
        <dbReference type="EMBL" id="KAK6339324.1"/>
    </source>
</evidence>
<evidence type="ECO:0000313" key="3">
    <source>
        <dbReference type="Proteomes" id="UP001313282"/>
    </source>
</evidence>
<gene>
    <name evidence="2" type="ORF">TWF718_008745</name>
</gene>
<protein>
    <submittedName>
        <fullName evidence="2">Uncharacterized protein</fullName>
    </submittedName>
</protein>
<name>A0AAN8MYG8_9PEZI</name>
<accession>A0AAN8MYG8</accession>
<feature type="region of interest" description="Disordered" evidence="1">
    <location>
        <begin position="1"/>
        <end position="38"/>
    </location>
</feature>
<organism evidence="2 3">
    <name type="scientific">Orbilia javanica</name>
    <dbReference type="NCBI Taxonomy" id="47235"/>
    <lineage>
        <taxon>Eukaryota</taxon>
        <taxon>Fungi</taxon>
        <taxon>Dikarya</taxon>
        <taxon>Ascomycota</taxon>
        <taxon>Pezizomycotina</taxon>
        <taxon>Orbiliomycetes</taxon>
        <taxon>Orbiliales</taxon>
        <taxon>Orbiliaceae</taxon>
        <taxon>Orbilia</taxon>
    </lineage>
</organism>
<feature type="region of interest" description="Disordered" evidence="1">
    <location>
        <begin position="197"/>
        <end position="289"/>
    </location>
</feature>
<feature type="compositionally biased region" description="Polar residues" evidence="1">
    <location>
        <begin position="121"/>
        <end position="133"/>
    </location>
</feature>
<sequence>MEDSKIGLDLIAHLNQHNPPPSSSKTPPFPLPSEPQEIQPLSPVPIKLRLDRILASSSLESQVFAETQDFINTPEDIPHMRSRHHTIESIPSSIEMDAPSTTATSPPPPLGAEEAPDKLDGNTNVVPSSSEQQKPIGAGITSTSNNSTGLNKPKAEHMEYFLSTLQPEGSTLGVGQSEPRQLSPGRVPAAVHALEEAYKRNSQGSDKGSIRKSQENRRLDVTSNPAVAERPVEPTNPPQGEPTQLEAVSPIAPVTAPGTAAPTAAPPVTTDKIAGVPGDQKENGSRKKSSIRSLFNKMRFRSGSNGVDQTPEVRIARQESGSTVMTSSTPLSALTDEQYSSPQVAPLIDGVDKRNDATFYRDLKADFETRKLQGKHEHPVEGSMARDHPSGIKSMGVKQLFRSISAAIHSGSHSFKKLIVRRAKTIPDQLSATVLGHPKPEPVISKKVLTRAQRIQEYEAIIRGPLPSFGARVPTPPPIIPPPKPPGSDVLRLSAGGPFSKLGTITSTPYKTPNYRQIGLFASQPYGFAGKLSGRGGPAGHLINGDAPPIGFENGESYYCNPRFSESSSSQSFEAFIGNGHKLVFSPKPITKQTSFGQSSSGSKKRGGFF</sequence>
<feature type="compositionally biased region" description="Low complexity" evidence="1">
    <location>
        <begin position="252"/>
        <end position="270"/>
    </location>
</feature>
<proteinExistence type="predicted"/>
<comment type="caution">
    <text evidence="2">The sequence shown here is derived from an EMBL/GenBank/DDBJ whole genome shotgun (WGS) entry which is preliminary data.</text>
</comment>
<keyword evidence="3" id="KW-1185">Reference proteome</keyword>
<dbReference type="EMBL" id="JAVHNR010000006">
    <property type="protein sequence ID" value="KAK6339324.1"/>
    <property type="molecule type" value="Genomic_DNA"/>
</dbReference>
<dbReference type="AlphaFoldDB" id="A0AAN8MYG8"/>
<feature type="compositionally biased region" description="Pro residues" evidence="1">
    <location>
        <begin position="18"/>
        <end position="33"/>
    </location>
</feature>
<dbReference type="Proteomes" id="UP001313282">
    <property type="component" value="Unassembled WGS sequence"/>
</dbReference>